<dbReference type="Proteomes" id="UP001596289">
    <property type="component" value="Unassembled WGS sequence"/>
</dbReference>
<keyword evidence="2" id="KW-0808">Transferase</keyword>
<reference evidence="3" key="1">
    <citation type="journal article" date="2019" name="Int. J. Syst. Evol. Microbiol.">
        <title>The Global Catalogue of Microorganisms (GCM) 10K type strain sequencing project: providing services to taxonomists for standard genome sequencing and annotation.</title>
        <authorList>
            <consortium name="The Broad Institute Genomics Platform"/>
            <consortium name="The Broad Institute Genome Sequencing Center for Infectious Disease"/>
            <person name="Wu L."/>
            <person name="Ma J."/>
        </authorList>
    </citation>
    <scope>NUCLEOTIDE SEQUENCE [LARGE SCALE GENOMIC DNA]</scope>
    <source>
        <strain evidence="3">CCM 8904</strain>
    </source>
</reference>
<feature type="domain" description="N-acetyltransferase" evidence="1">
    <location>
        <begin position="4"/>
        <end position="138"/>
    </location>
</feature>
<name>A0ABW1R962_9LACO</name>
<protein>
    <submittedName>
        <fullName evidence="2">GNAT family N-acetyltransferase</fullName>
        <ecNumber evidence="2">2.3.1.-</ecNumber>
    </submittedName>
</protein>
<dbReference type="InterPro" id="IPR000182">
    <property type="entry name" value="GNAT_dom"/>
</dbReference>
<dbReference type="PROSITE" id="PS51186">
    <property type="entry name" value="GNAT"/>
    <property type="match status" value="1"/>
</dbReference>
<proteinExistence type="predicted"/>
<dbReference type="InterPro" id="IPR016181">
    <property type="entry name" value="Acyl_CoA_acyltransferase"/>
</dbReference>
<dbReference type="RefSeq" id="WP_318531427.1">
    <property type="nucleotide sequence ID" value="NZ_JBHSSL010000018.1"/>
</dbReference>
<dbReference type="Gene3D" id="3.40.630.30">
    <property type="match status" value="1"/>
</dbReference>
<dbReference type="EMBL" id="JBHSSL010000018">
    <property type="protein sequence ID" value="MFC6169420.1"/>
    <property type="molecule type" value="Genomic_DNA"/>
</dbReference>
<organism evidence="2 3">
    <name type="scientific">Loigolactobacillus jiayinensis</name>
    <dbReference type="NCBI Taxonomy" id="2486016"/>
    <lineage>
        <taxon>Bacteria</taxon>
        <taxon>Bacillati</taxon>
        <taxon>Bacillota</taxon>
        <taxon>Bacilli</taxon>
        <taxon>Lactobacillales</taxon>
        <taxon>Lactobacillaceae</taxon>
        <taxon>Loigolactobacillus</taxon>
    </lineage>
</organism>
<comment type="caution">
    <text evidence="2">The sequence shown here is derived from an EMBL/GenBank/DDBJ whole genome shotgun (WGS) entry which is preliminary data.</text>
</comment>
<accession>A0ABW1R962</accession>
<evidence type="ECO:0000259" key="1">
    <source>
        <dbReference type="PROSITE" id="PS51186"/>
    </source>
</evidence>
<dbReference type="SUPFAM" id="SSF55729">
    <property type="entry name" value="Acyl-CoA N-acyltransferases (Nat)"/>
    <property type="match status" value="1"/>
</dbReference>
<keyword evidence="2" id="KW-0012">Acyltransferase</keyword>
<dbReference type="GO" id="GO:0016746">
    <property type="term" value="F:acyltransferase activity"/>
    <property type="evidence" value="ECO:0007669"/>
    <property type="project" value="UniProtKB-KW"/>
</dbReference>
<keyword evidence="3" id="KW-1185">Reference proteome</keyword>
<evidence type="ECO:0000313" key="2">
    <source>
        <dbReference type="EMBL" id="MFC6169420.1"/>
    </source>
</evidence>
<evidence type="ECO:0000313" key="3">
    <source>
        <dbReference type="Proteomes" id="UP001596289"/>
    </source>
</evidence>
<dbReference type="Pfam" id="PF00583">
    <property type="entry name" value="Acetyltransf_1"/>
    <property type="match status" value="1"/>
</dbReference>
<dbReference type="CDD" id="cd04301">
    <property type="entry name" value="NAT_SF"/>
    <property type="match status" value="1"/>
</dbReference>
<sequence length="138" mass="15466">MTTTYLRQAKAADLPAIMQIIAEAKAYLKQQKIDQWQSGYPGKNDMAADVAAGLNYVMLRDGELVGTASLHQGRDEDYQVIQGRWRGALEQTYTSIHRMGVAAGYRGQHLSESLITNLLTLSVQLGYTDVRRRYASRK</sequence>
<gene>
    <name evidence="2" type="ORF">ACFQGP_02370</name>
</gene>
<dbReference type="EC" id="2.3.1.-" evidence="2"/>